<evidence type="ECO:0000256" key="1">
    <source>
        <dbReference type="SAM" id="Phobius"/>
    </source>
</evidence>
<feature type="transmembrane region" description="Helical" evidence="1">
    <location>
        <begin position="12"/>
        <end position="31"/>
    </location>
</feature>
<accession>A0ABX2CCQ0</accession>
<dbReference type="Proteomes" id="UP000886476">
    <property type="component" value="Unassembled WGS sequence"/>
</dbReference>
<sequence length="368" mass="41069">MISASTLLTPWSVLTATAGLIAFHIGLYTLVGRERKSPYVINAVFPVFLLCLFVATLALGSLLVPPWASDRILQASVAFLTLAFAMSFVVVYRTAVRFVYFVDSIGFKHLPGVRQFRRRKKLSDPKPTFAYSPMSANAELREEVVRIVKEALGVELGEFEKTEVPLDSVALQIVEQRKANEILALLCKAFFAENFCVQYLTASRHPIEFVEYLRGTQPDENVRRKWAKDLIVIDAYSPHFAFTDSVYKKKDFALAGMGVQSVTSKMTYAGMHSASSEAFNLFETSSDDKVRRPTLVIYEGAYALTDLESAEQYRIFIRHVIPSEKMWGGMLTVFVEGYQNSVDWELLRAYASIAGKVAGSLDGGGSRS</sequence>
<evidence type="ECO:0000313" key="2">
    <source>
        <dbReference type="EMBL" id="NPU65122.1"/>
    </source>
</evidence>
<comment type="caution">
    <text evidence="2">The sequence shown here is derived from an EMBL/GenBank/DDBJ whole genome shotgun (WGS) entry which is preliminary data.</text>
</comment>
<dbReference type="RefSeq" id="WP_172110196.1">
    <property type="nucleotide sequence ID" value="NZ_JABFDN010000002.1"/>
</dbReference>
<reference evidence="2" key="1">
    <citation type="submission" date="2020-05" db="EMBL/GenBank/DDBJ databases">
        <title>Nod-independent and nitrogen-fixing Bradyrhizobium aeschynomene sp. nov. isolated from nodules of Aeschynomene indica.</title>
        <authorList>
            <person name="Zhang Z."/>
        </authorList>
    </citation>
    <scope>NUCLEOTIDE SEQUENCE</scope>
    <source>
        <strain evidence="2">83012</strain>
    </source>
</reference>
<name>A0ABX2CCQ0_9BRAD</name>
<organism evidence="2 3">
    <name type="scientific">Bradyrhizobium aeschynomenes</name>
    <dbReference type="NCBI Taxonomy" id="2734909"/>
    <lineage>
        <taxon>Bacteria</taxon>
        <taxon>Pseudomonadati</taxon>
        <taxon>Pseudomonadota</taxon>
        <taxon>Alphaproteobacteria</taxon>
        <taxon>Hyphomicrobiales</taxon>
        <taxon>Nitrobacteraceae</taxon>
        <taxon>Bradyrhizobium</taxon>
    </lineage>
</organism>
<evidence type="ECO:0000313" key="3">
    <source>
        <dbReference type="Proteomes" id="UP000886476"/>
    </source>
</evidence>
<feature type="transmembrane region" description="Helical" evidence="1">
    <location>
        <begin position="72"/>
        <end position="92"/>
    </location>
</feature>
<keyword evidence="3" id="KW-1185">Reference proteome</keyword>
<gene>
    <name evidence="2" type="ORF">HL667_08970</name>
</gene>
<keyword evidence="1" id="KW-0472">Membrane</keyword>
<dbReference type="EMBL" id="JABFDN010000002">
    <property type="protein sequence ID" value="NPU65122.1"/>
    <property type="molecule type" value="Genomic_DNA"/>
</dbReference>
<feature type="transmembrane region" description="Helical" evidence="1">
    <location>
        <begin position="43"/>
        <end position="66"/>
    </location>
</feature>
<protein>
    <submittedName>
        <fullName evidence="2">Uncharacterized protein</fullName>
    </submittedName>
</protein>
<keyword evidence="1" id="KW-0812">Transmembrane</keyword>
<keyword evidence="1" id="KW-1133">Transmembrane helix</keyword>
<proteinExistence type="predicted"/>